<feature type="region of interest" description="Disordered" evidence="4">
    <location>
        <begin position="362"/>
        <end position="395"/>
    </location>
</feature>
<evidence type="ECO:0000256" key="3">
    <source>
        <dbReference type="PROSITE-ProRule" id="PRU00221"/>
    </source>
</evidence>
<evidence type="ECO:0000256" key="1">
    <source>
        <dbReference type="ARBA" id="ARBA00022574"/>
    </source>
</evidence>
<dbReference type="EMBL" id="KN840469">
    <property type="protein sequence ID" value="KIP09207.1"/>
    <property type="molecule type" value="Genomic_DNA"/>
</dbReference>
<gene>
    <name evidence="5" type="ORF">PHLGIDRAFT_67919</name>
</gene>
<feature type="repeat" description="WD" evidence="3">
    <location>
        <begin position="326"/>
        <end position="357"/>
    </location>
</feature>
<dbReference type="Proteomes" id="UP000053257">
    <property type="component" value="Unassembled WGS sequence"/>
</dbReference>
<dbReference type="Pfam" id="PF00400">
    <property type="entry name" value="WD40"/>
    <property type="match status" value="2"/>
</dbReference>
<dbReference type="SUPFAM" id="SSF50978">
    <property type="entry name" value="WD40 repeat-like"/>
    <property type="match status" value="1"/>
</dbReference>
<evidence type="ECO:0000313" key="6">
    <source>
        <dbReference type="Proteomes" id="UP000053257"/>
    </source>
</evidence>
<name>A0A0C3SAH4_PHLG1</name>
<evidence type="ECO:0000256" key="4">
    <source>
        <dbReference type="SAM" id="MobiDB-lite"/>
    </source>
</evidence>
<dbReference type="PANTHER" id="PTHR22889:SF0">
    <property type="entry name" value="WD REPEAT-CONTAINING PROTEIN 89"/>
    <property type="match status" value="1"/>
</dbReference>
<evidence type="ECO:0000313" key="5">
    <source>
        <dbReference type="EMBL" id="KIP09207.1"/>
    </source>
</evidence>
<dbReference type="PROSITE" id="PS50082">
    <property type="entry name" value="WD_REPEATS_2"/>
    <property type="match status" value="2"/>
</dbReference>
<dbReference type="SMART" id="SM00320">
    <property type="entry name" value="WD40"/>
    <property type="match status" value="3"/>
</dbReference>
<organism evidence="5 6">
    <name type="scientific">Phlebiopsis gigantea (strain 11061_1 CR5-6)</name>
    <name type="common">White-rot fungus</name>
    <name type="synonym">Peniophora gigantea</name>
    <dbReference type="NCBI Taxonomy" id="745531"/>
    <lineage>
        <taxon>Eukaryota</taxon>
        <taxon>Fungi</taxon>
        <taxon>Dikarya</taxon>
        <taxon>Basidiomycota</taxon>
        <taxon>Agaricomycotina</taxon>
        <taxon>Agaricomycetes</taxon>
        <taxon>Polyporales</taxon>
        <taxon>Phanerochaetaceae</taxon>
        <taxon>Phlebiopsis</taxon>
    </lineage>
</organism>
<proteinExistence type="predicted"/>
<dbReference type="AlphaFoldDB" id="A0A0C3SAH4"/>
<dbReference type="Gene3D" id="2.130.10.10">
    <property type="entry name" value="YVTN repeat-like/Quinoprotein amine dehydrogenase"/>
    <property type="match status" value="2"/>
</dbReference>
<feature type="repeat" description="WD" evidence="3">
    <location>
        <begin position="62"/>
        <end position="99"/>
    </location>
</feature>
<sequence>MSLAESPSFTTTSRPIKSVSLSSDAYVLTLASAHSHYAASSSAPLNAIHLYDKSDLRPVGQLAGHGEAISAMRSVPNFPGTSRETLVSCGKDGLIKVWDERAGTAGVQLHALAAGRRRALLSCDVSADGLTVAAGTDLQGDDASLLYWDPRQPAAPLRVHSYTHSDDITAVHFLRSSYPGAVSHNILLSISTDGLISTSNSDEVDEDEAGLHVGNWGCSVAQAGWVHGRTGTPGVWASSDMETFSAWSGELERVYDVDIRQPTIHRQDFQWVTDYLIGCHNSSVIPPDRDNDLCIFAGSNEGDIALITRSTFSEASAPWTLERTWTDAHVGVVRSVLWDESNNILITGGEDSKINVWPTPAASSNVMSQAGKRESSMNDMDVDEDVSTRKRRRAD</sequence>
<evidence type="ECO:0008006" key="7">
    <source>
        <dbReference type="Google" id="ProtNLM"/>
    </source>
</evidence>
<dbReference type="HOGENOM" id="CLU_037323_0_0_1"/>
<accession>A0A0C3SAH4</accession>
<protein>
    <recommendedName>
        <fullName evidence="7">WD40 repeat-like protein</fullName>
    </recommendedName>
</protein>
<keyword evidence="6" id="KW-1185">Reference proteome</keyword>
<dbReference type="InterPro" id="IPR001680">
    <property type="entry name" value="WD40_rpt"/>
</dbReference>
<dbReference type="PROSITE" id="PS50294">
    <property type="entry name" value="WD_REPEATS_REGION"/>
    <property type="match status" value="1"/>
</dbReference>
<keyword evidence="2" id="KW-0677">Repeat</keyword>
<dbReference type="InterPro" id="IPR036322">
    <property type="entry name" value="WD40_repeat_dom_sf"/>
</dbReference>
<dbReference type="PANTHER" id="PTHR22889">
    <property type="entry name" value="WD REPEAT-CONTAINING PROTEIN 89"/>
    <property type="match status" value="1"/>
</dbReference>
<reference evidence="5 6" key="1">
    <citation type="journal article" date="2014" name="PLoS Genet.">
        <title>Analysis of the Phlebiopsis gigantea genome, transcriptome and secretome provides insight into its pioneer colonization strategies of wood.</title>
        <authorList>
            <person name="Hori C."/>
            <person name="Ishida T."/>
            <person name="Igarashi K."/>
            <person name="Samejima M."/>
            <person name="Suzuki H."/>
            <person name="Master E."/>
            <person name="Ferreira P."/>
            <person name="Ruiz-Duenas F.J."/>
            <person name="Held B."/>
            <person name="Canessa P."/>
            <person name="Larrondo L.F."/>
            <person name="Schmoll M."/>
            <person name="Druzhinina I.S."/>
            <person name="Kubicek C.P."/>
            <person name="Gaskell J.A."/>
            <person name="Kersten P."/>
            <person name="St John F."/>
            <person name="Glasner J."/>
            <person name="Sabat G."/>
            <person name="Splinter BonDurant S."/>
            <person name="Syed K."/>
            <person name="Yadav J."/>
            <person name="Mgbeahuruike A.C."/>
            <person name="Kovalchuk A."/>
            <person name="Asiegbu F.O."/>
            <person name="Lackner G."/>
            <person name="Hoffmeister D."/>
            <person name="Rencoret J."/>
            <person name="Gutierrez A."/>
            <person name="Sun H."/>
            <person name="Lindquist E."/>
            <person name="Barry K."/>
            <person name="Riley R."/>
            <person name="Grigoriev I.V."/>
            <person name="Henrissat B."/>
            <person name="Kues U."/>
            <person name="Berka R.M."/>
            <person name="Martinez A.T."/>
            <person name="Covert S.F."/>
            <person name="Blanchette R.A."/>
            <person name="Cullen D."/>
        </authorList>
    </citation>
    <scope>NUCLEOTIDE SEQUENCE [LARGE SCALE GENOMIC DNA]</scope>
    <source>
        <strain evidence="5 6">11061_1 CR5-6</strain>
    </source>
</reference>
<keyword evidence="1 3" id="KW-0853">WD repeat</keyword>
<evidence type="ECO:0000256" key="2">
    <source>
        <dbReference type="ARBA" id="ARBA00022737"/>
    </source>
</evidence>
<dbReference type="InterPro" id="IPR039328">
    <property type="entry name" value="WDR89"/>
</dbReference>
<dbReference type="InterPro" id="IPR015943">
    <property type="entry name" value="WD40/YVTN_repeat-like_dom_sf"/>
</dbReference>
<dbReference type="OrthoDB" id="25131at2759"/>
<dbReference type="STRING" id="745531.A0A0C3SAH4"/>